<proteinExistence type="predicted"/>
<evidence type="ECO:0000256" key="1">
    <source>
        <dbReference type="SAM" id="MobiDB-lite"/>
    </source>
</evidence>
<keyword evidence="3" id="KW-1185">Reference proteome</keyword>
<dbReference type="InParanoid" id="F4SAV2"/>
<dbReference type="Proteomes" id="UP000001072">
    <property type="component" value="Unassembled WGS sequence"/>
</dbReference>
<name>F4SAV2_MELLP</name>
<sequence>MPKATKNSSVRGGKTPTLSRSAQSPYASHRRASAPNLIAIGSQAESEQMPTGDSVMEQLGVDPDSTNLMDLSNDSASKKAALVYEYFEVSPTCVKPVYYNKCISYNYFHCNCRSQYKASSMMNILKARFQ</sequence>
<feature type="compositionally biased region" description="Polar residues" evidence="1">
    <location>
        <begin position="1"/>
        <end position="26"/>
    </location>
</feature>
<dbReference type="KEGG" id="mlr:MELLADRAFT_113719"/>
<evidence type="ECO:0000313" key="2">
    <source>
        <dbReference type="EMBL" id="EGF98241.1"/>
    </source>
</evidence>
<dbReference type="AlphaFoldDB" id="F4SAV2"/>
<organism evidence="3">
    <name type="scientific">Melampsora larici-populina (strain 98AG31 / pathotype 3-4-7)</name>
    <name type="common">Poplar leaf rust fungus</name>
    <dbReference type="NCBI Taxonomy" id="747676"/>
    <lineage>
        <taxon>Eukaryota</taxon>
        <taxon>Fungi</taxon>
        <taxon>Dikarya</taxon>
        <taxon>Basidiomycota</taxon>
        <taxon>Pucciniomycotina</taxon>
        <taxon>Pucciniomycetes</taxon>
        <taxon>Pucciniales</taxon>
        <taxon>Melampsoraceae</taxon>
        <taxon>Melampsora</taxon>
    </lineage>
</organism>
<accession>F4SAV2</accession>
<dbReference type="GeneID" id="18925078"/>
<protein>
    <submittedName>
        <fullName evidence="2">Uncharacterized protein</fullName>
    </submittedName>
</protein>
<feature type="region of interest" description="Disordered" evidence="1">
    <location>
        <begin position="1"/>
        <end position="71"/>
    </location>
</feature>
<dbReference type="HOGENOM" id="CLU_1938630_0_0_1"/>
<evidence type="ECO:0000313" key="3">
    <source>
        <dbReference type="Proteomes" id="UP000001072"/>
    </source>
</evidence>
<dbReference type="VEuPathDB" id="FungiDB:MELLADRAFT_113719"/>
<dbReference type="EMBL" id="GL883181">
    <property type="protein sequence ID" value="EGF98241.1"/>
    <property type="molecule type" value="Genomic_DNA"/>
</dbReference>
<gene>
    <name evidence="2" type="ORF">MELLADRAFT_113719</name>
</gene>
<dbReference type="RefSeq" id="XP_007418514.1">
    <property type="nucleotide sequence ID" value="XM_007418452.1"/>
</dbReference>
<reference evidence="3" key="1">
    <citation type="journal article" date="2011" name="Proc. Natl. Acad. Sci. U.S.A.">
        <title>Obligate biotrophy features unraveled by the genomic analysis of rust fungi.</title>
        <authorList>
            <person name="Duplessis S."/>
            <person name="Cuomo C.A."/>
            <person name="Lin Y.-C."/>
            <person name="Aerts A."/>
            <person name="Tisserant E."/>
            <person name="Veneault-Fourrey C."/>
            <person name="Joly D.L."/>
            <person name="Hacquard S."/>
            <person name="Amselem J."/>
            <person name="Cantarel B.L."/>
            <person name="Chiu R."/>
            <person name="Coutinho P.M."/>
            <person name="Feau N."/>
            <person name="Field M."/>
            <person name="Frey P."/>
            <person name="Gelhaye E."/>
            <person name="Goldberg J."/>
            <person name="Grabherr M.G."/>
            <person name="Kodira C.D."/>
            <person name="Kohler A."/>
            <person name="Kuees U."/>
            <person name="Lindquist E.A."/>
            <person name="Lucas S.M."/>
            <person name="Mago R."/>
            <person name="Mauceli E."/>
            <person name="Morin E."/>
            <person name="Murat C."/>
            <person name="Pangilinan J.L."/>
            <person name="Park R."/>
            <person name="Pearson M."/>
            <person name="Quesneville H."/>
            <person name="Rouhier N."/>
            <person name="Sakthikumar S."/>
            <person name="Salamov A.A."/>
            <person name="Schmutz J."/>
            <person name="Selles B."/>
            <person name="Shapiro H."/>
            <person name="Tanguay P."/>
            <person name="Tuskan G.A."/>
            <person name="Henrissat B."/>
            <person name="Van de Peer Y."/>
            <person name="Rouze P."/>
            <person name="Ellis J.G."/>
            <person name="Dodds P.N."/>
            <person name="Schein J.E."/>
            <person name="Zhong S."/>
            <person name="Hamelin R.C."/>
            <person name="Grigoriev I.V."/>
            <person name="Szabo L.J."/>
            <person name="Martin F."/>
        </authorList>
    </citation>
    <scope>NUCLEOTIDE SEQUENCE [LARGE SCALE GENOMIC DNA]</scope>
    <source>
        <strain evidence="3">98AG31 / pathotype 3-4-7</strain>
    </source>
</reference>